<feature type="chain" id="PRO_5006831741" description="EF-hand domain-containing protein" evidence="1">
    <location>
        <begin position="23"/>
        <end position="170"/>
    </location>
</feature>
<name>A0A0U2PFK8_9GAMM</name>
<protein>
    <recommendedName>
        <fullName evidence="2">EF-hand domain-containing protein</fullName>
    </recommendedName>
</protein>
<dbReference type="PROSITE" id="PS00018">
    <property type="entry name" value="EF_HAND_1"/>
    <property type="match status" value="1"/>
</dbReference>
<proteinExistence type="predicted"/>
<evidence type="ECO:0000313" key="3">
    <source>
        <dbReference type="EMBL" id="ALU45837.1"/>
    </source>
</evidence>
<dbReference type="EMBL" id="CP013612">
    <property type="protein sequence ID" value="ALU45837.1"/>
    <property type="molecule type" value="Genomic_DNA"/>
</dbReference>
<reference evidence="3 4" key="1">
    <citation type="submission" date="2015-12" db="EMBL/GenBank/DDBJ databases">
        <title>Complete genome sequence of Pseudoalteromonas rubra SCSIO 6842, harboring a conjugative plasmid.</title>
        <authorList>
            <person name="Li B."/>
            <person name="Wang X."/>
        </authorList>
    </citation>
    <scope>NUCLEOTIDE SEQUENCE [LARGE SCALE GENOMIC DNA]</scope>
    <source>
        <strain evidence="3 4">SCSIO 6842</strain>
    </source>
</reference>
<keyword evidence="1" id="KW-0732">Signal</keyword>
<evidence type="ECO:0000313" key="4">
    <source>
        <dbReference type="Proteomes" id="UP000069015"/>
    </source>
</evidence>
<feature type="domain" description="EF-hand" evidence="2">
    <location>
        <begin position="52"/>
        <end position="76"/>
    </location>
</feature>
<dbReference type="InterPro" id="IPR002048">
    <property type="entry name" value="EF_hand_dom"/>
</dbReference>
<evidence type="ECO:0000259" key="2">
    <source>
        <dbReference type="PROSITE" id="PS50222"/>
    </source>
</evidence>
<feature type="signal peptide" evidence="1">
    <location>
        <begin position="1"/>
        <end position="22"/>
    </location>
</feature>
<dbReference type="AlphaFoldDB" id="A0A0U2PFK8"/>
<dbReference type="RefSeq" id="WP_058798689.1">
    <property type="nucleotide sequence ID" value="NZ_CP013612.1"/>
</dbReference>
<dbReference type="GO" id="GO:0005509">
    <property type="term" value="F:calcium ion binding"/>
    <property type="evidence" value="ECO:0007669"/>
    <property type="project" value="InterPro"/>
</dbReference>
<organism evidence="3 4">
    <name type="scientific">Pseudoalteromonas rubra</name>
    <dbReference type="NCBI Taxonomy" id="43658"/>
    <lineage>
        <taxon>Bacteria</taxon>
        <taxon>Pseudomonadati</taxon>
        <taxon>Pseudomonadota</taxon>
        <taxon>Gammaproteobacteria</taxon>
        <taxon>Alteromonadales</taxon>
        <taxon>Pseudoalteromonadaceae</taxon>
        <taxon>Pseudoalteromonas</taxon>
    </lineage>
</organism>
<gene>
    <name evidence="3" type="ORF">AT705_23200</name>
</gene>
<dbReference type="PROSITE" id="PS50222">
    <property type="entry name" value="EF_HAND_2"/>
    <property type="match status" value="1"/>
</dbReference>
<accession>A0A0U2PFK8</accession>
<sequence>MHNFISGLLMAAGLSLSSAAHAHLMVAEQGTLNFDESGAYLVVAIDPSSFPKADTDKNGQLSVEEFKQAHNTLFKAIQTQVFMTQGETQKYIEGLMLSPQTAHHGDQGEIDQIVVMGKFVGVDHQQGLQFHNGLYGKNNEKQLAMRAKYKRLGLTQRFTLTAKQPTAKVF</sequence>
<dbReference type="Proteomes" id="UP000069015">
    <property type="component" value="Chromosome 2"/>
</dbReference>
<evidence type="ECO:0000256" key="1">
    <source>
        <dbReference type="SAM" id="SignalP"/>
    </source>
</evidence>
<dbReference type="KEGG" id="prr:AT705_23200"/>
<dbReference type="InterPro" id="IPR018247">
    <property type="entry name" value="EF_Hand_1_Ca_BS"/>
</dbReference>